<dbReference type="STRING" id="178306.PAE1906"/>
<accession>Q8ZW94</accession>
<keyword evidence="3" id="KW-1185">Reference proteome</keyword>
<dbReference type="RefSeq" id="WP_011008279.1">
    <property type="nucleotide sequence ID" value="NC_003364.1"/>
</dbReference>
<organism evidence="2 3">
    <name type="scientific">Pyrobaculum aerophilum (strain ATCC 51768 / DSM 7523 / JCM 9630 / CIP 104966 / NBRC 100827 / IM2)</name>
    <dbReference type="NCBI Taxonomy" id="178306"/>
    <lineage>
        <taxon>Archaea</taxon>
        <taxon>Thermoproteota</taxon>
        <taxon>Thermoprotei</taxon>
        <taxon>Thermoproteales</taxon>
        <taxon>Thermoproteaceae</taxon>
        <taxon>Pyrobaculum</taxon>
    </lineage>
</organism>
<name>Q8ZW94_PYRAE</name>
<evidence type="ECO:0000313" key="3">
    <source>
        <dbReference type="Proteomes" id="UP000002439"/>
    </source>
</evidence>
<dbReference type="KEGG" id="pai:PAE1906"/>
<protein>
    <submittedName>
        <fullName evidence="2">P. aerophilum family 322 protein part 1, authentic frameshift</fullName>
    </submittedName>
</protein>
<feature type="transmembrane region" description="Helical" evidence="1">
    <location>
        <begin position="47"/>
        <end position="66"/>
    </location>
</feature>
<dbReference type="Proteomes" id="UP000002439">
    <property type="component" value="Chromosome"/>
</dbReference>
<sequence>MPLMYYSGCGPWAVLIMFTPALGVLASGHKERPELNLSAFKPFSFPLAWAGATLIVAYLLGIRPAVGESLALVLAKSLNIPLRICQKK</sequence>
<keyword evidence="1" id="KW-1133">Transmembrane helix</keyword>
<keyword evidence="1" id="KW-0812">Transmembrane</keyword>
<evidence type="ECO:0000256" key="1">
    <source>
        <dbReference type="SAM" id="Phobius"/>
    </source>
</evidence>
<dbReference type="InParanoid" id="Q8ZW94"/>
<evidence type="ECO:0000313" key="2">
    <source>
        <dbReference type="EMBL" id="AAL63808.1"/>
    </source>
</evidence>
<dbReference type="PATRIC" id="fig|178306.9.peg.1412"/>
<reference evidence="2 3" key="1">
    <citation type="journal article" date="2002" name="Proc. Natl. Acad. Sci. U.S.A.">
        <title>Genome sequence of the hyperthermophilic crenarchaeon Pyrobaculum aerophilum.</title>
        <authorList>
            <person name="Fitz-Gibbon S.T."/>
            <person name="Ladner H."/>
            <person name="Kim U.J."/>
            <person name="Stetter K.O."/>
            <person name="Simon M.I."/>
            <person name="Miller J.H."/>
        </authorList>
    </citation>
    <scope>NUCLEOTIDE SEQUENCE [LARGE SCALE GENOMIC DNA]</scope>
    <source>
        <strain evidence="3">ATCC 51768 / DSM 7523 / JCM 9630 / CIP 104966 / NBRC 100827 / IM2</strain>
    </source>
</reference>
<dbReference type="EMBL" id="AE009441">
    <property type="protein sequence ID" value="AAL63808.1"/>
    <property type="molecule type" value="Genomic_DNA"/>
</dbReference>
<dbReference type="EnsemblBacteria" id="AAL63808">
    <property type="protein sequence ID" value="AAL63808"/>
    <property type="gene ID" value="PAE1906"/>
</dbReference>
<proteinExistence type="predicted"/>
<dbReference type="AlphaFoldDB" id="Q8ZW94"/>
<dbReference type="GeneID" id="68225674"/>
<gene>
    <name evidence="2" type="ordered locus">PAE1906</name>
</gene>
<dbReference type="HOGENOM" id="CLU_2461882_0_0_2"/>
<keyword evidence="1" id="KW-0472">Membrane</keyword>